<gene>
    <name evidence="1" type="ORF">QAD02_021206</name>
</gene>
<proteinExistence type="predicted"/>
<sequence length="477" mass="53729">MSYLVSISDFAKYAGGGMRKFIEGEEVMNASHIMYMGITLESVSKIELLCLCVKSSDLFGMPHELLIKITKDDVGRKTLECKCSCKAGSPTCKHIIGSLEYLIRNEKNSIEVATCTDVTQKWGKLKNDVEVMYAKVPIKSHCHGKQSKSLKVKHLVDQNIKTYSMEVMTVEDPNFLCSSMALLIHGPVRSTPQVLPLAEEDSYNYLEPQESGSILSAPICNKMQEDDPLDNVEVDLEAAIDLCTKTKSQSGRIWRLNRRKRMTGANAYKYITPLRYNEAVNWANKIKSQLESSFKGNENTAHGVRMEPKARARYAEVTGHVVIQTGSLVNPCIPWLLVSLDGLVLNSHTIEIKCPVNGKEQPVRSFMGSLPYITESEPNVYSLKKKHTYYCQVQLGMFVSNLRRCDFIVYSSYEDNFEVVQVPYDAEAIQEYLGSLSYVYFGHMLKYLTAADSVSDIDMNDMDGNVPRRAFDDLTNK</sequence>
<name>A0ACC2PQL3_9HYME</name>
<dbReference type="Proteomes" id="UP001239111">
    <property type="component" value="Chromosome 1"/>
</dbReference>
<evidence type="ECO:0000313" key="2">
    <source>
        <dbReference type="Proteomes" id="UP001239111"/>
    </source>
</evidence>
<dbReference type="EMBL" id="CM056741">
    <property type="protein sequence ID" value="KAJ8685413.1"/>
    <property type="molecule type" value="Genomic_DNA"/>
</dbReference>
<reference evidence="1" key="1">
    <citation type="submission" date="2023-04" db="EMBL/GenBank/DDBJ databases">
        <title>A chromosome-level genome assembly of the parasitoid wasp Eretmocerus hayati.</title>
        <authorList>
            <person name="Zhong Y."/>
            <person name="Liu S."/>
            <person name="Liu Y."/>
        </authorList>
    </citation>
    <scope>NUCLEOTIDE SEQUENCE</scope>
    <source>
        <strain evidence="1">ZJU_SS_LIU_2023</strain>
    </source>
</reference>
<accession>A0ACC2PQL3</accession>
<keyword evidence="2" id="KW-1185">Reference proteome</keyword>
<protein>
    <submittedName>
        <fullName evidence="1">Uncharacterized protein</fullName>
    </submittedName>
</protein>
<evidence type="ECO:0000313" key="1">
    <source>
        <dbReference type="EMBL" id="KAJ8685413.1"/>
    </source>
</evidence>
<organism evidence="1 2">
    <name type="scientific">Eretmocerus hayati</name>
    <dbReference type="NCBI Taxonomy" id="131215"/>
    <lineage>
        <taxon>Eukaryota</taxon>
        <taxon>Metazoa</taxon>
        <taxon>Ecdysozoa</taxon>
        <taxon>Arthropoda</taxon>
        <taxon>Hexapoda</taxon>
        <taxon>Insecta</taxon>
        <taxon>Pterygota</taxon>
        <taxon>Neoptera</taxon>
        <taxon>Endopterygota</taxon>
        <taxon>Hymenoptera</taxon>
        <taxon>Apocrita</taxon>
        <taxon>Proctotrupomorpha</taxon>
        <taxon>Chalcidoidea</taxon>
        <taxon>Aphelinidae</taxon>
        <taxon>Aphelininae</taxon>
        <taxon>Eretmocerus</taxon>
    </lineage>
</organism>
<comment type="caution">
    <text evidence="1">The sequence shown here is derived from an EMBL/GenBank/DDBJ whole genome shotgun (WGS) entry which is preliminary data.</text>
</comment>